<dbReference type="EMBL" id="CACVKT020005775">
    <property type="protein sequence ID" value="CAC5397802.1"/>
    <property type="molecule type" value="Genomic_DNA"/>
</dbReference>
<evidence type="ECO:0000256" key="7">
    <source>
        <dbReference type="ARBA" id="ARBA00023170"/>
    </source>
</evidence>
<feature type="domain" description="G-protein coupled receptors family 1 profile" evidence="10">
    <location>
        <begin position="40"/>
        <end position="356"/>
    </location>
</feature>
<keyword evidence="7" id="KW-0675">Receptor</keyword>
<keyword evidence="2" id="KW-1003">Cell membrane</keyword>
<dbReference type="SUPFAM" id="SSF81321">
    <property type="entry name" value="Family A G protein-coupled receptor-like"/>
    <property type="match status" value="1"/>
</dbReference>
<evidence type="ECO:0000256" key="2">
    <source>
        <dbReference type="ARBA" id="ARBA00022475"/>
    </source>
</evidence>
<dbReference type="GO" id="GO:0005886">
    <property type="term" value="C:plasma membrane"/>
    <property type="evidence" value="ECO:0007669"/>
    <property type="project" value="UniProtKB-SubCell"/>
</dbReference>
<evidence type="ECO:0000256" key="1">
    <source>
        <dbReference type="ARBA" id="ARBA00004651"/>
    </source>
</evidence>
<gene>
    <name evidence="11" type="ORF">MCOR_32215</name>
</gene>
<feature type="transmembrane region" description="Helical" evidence="9">
    <location>
        <begin position="94"/>
        <end position="119"/>
    </location>
</feature>
<dbReference type="InterPro" id="IPR017452">
    <property type="entry name" value="GPCR_Rhodpsn_7TM"/>
</dbReference>
<organism evidence="11 12">
    <name type="scientific">Mytilus coruscus</name>
    <name type="common">Sea mussel</name>
    <dbReference type="NCBI Taxonomy" id="42192"/>
    <lineage>
        <taxon>Eukaryota</taxon>
        <taxon>Metazoa</taxon>
        <taxon>Spiralia</taxon>
        <taxon>Lophotrochozoa</taxon>
        <taxon>Mollusca</taxon>
        <taxon>Bivalvia</taxon>
        <taxon>Autobranchia</taxon>
        <taxon>Pteriomorphia</taxon>
        <taxon>Mytilida</taxon>
        <taxon>Mytiloidea</taxon>
        <taxon>Mytilidae</taxon>
        <taxon>Mytilinae</taxon>
        <taxon>Mytilus</taxon>
    </lineage>
</organism>
<keyword evidence="12" id="KW-1185">Reference proteome</keyword>
<evidence type="ECO:0000313" key="11">
    <source>
        <dbReference type="EMBL" id="CAC5397802.1"/>
    </source>
</evidence>
<evidence type="ECO:0000256" key="4">
    <source>
        <dbReference type="ARBA" id="ARBA00022989"/>
    </source>
</evidence>
<dbReference type="OrthoDB" id="6077868at2759"/>
<evidence type="ECO:0000256" key="5">
    <source>
        <dbReference type="ARBA" id="ARBA00023040"/>
    </source>
</evidence>
<dbReference type="AlphaFoldDB" id="A0A6J8CSG4"/>
<keyword evidence="5" id="KW-0297">G-protein coupled receptor</keyword>
<sequence length="387" mass="44335">MNKNTIPNNITLSEWNEEITNSLLPNIIILSVYVALGTCGNVFVLLVYAFQMKKPSDERYFIPVLAFFDMVATIYLGVHYIFQCFNQTTFSNNILCKTLVFFVANTTYTSVFILSIIAIQRYMKVCMPLKPSMSISIKRTALFVAIIISLLFSLTLPFVYGTIPYHSTKYGILGMRCGRLKEGNAFTSTLYSVGTGTMVFVVVTLLIILYGRILKKVFRSLKIHKNDISGDKKEIEKVDEDENCRDIGCSDIEMSETKPDSVEQQNIQICPVANNSESAVSRKRRIINRRITNKLTLMFFIITTVFILSYIPKVIVLCLEGIYKDFWENLSTSQRPAVTFLYHIFIINNIVNPIIYAFMDMEFRDNAAILLKRMFINSCVYIGRIRM</sequence>
<feature type="transmembrane region" description="Helical" evidence="9">
    <location>
        <begin position="140"/>
        <end position="160"/>
    </location>
</feature>
<dbReference type="Proteomes" id="UP000507470">
    <property type="component" value="Unassembled WGS sequence"/>
</dbReference>
<dbReference type="PRINTS" id="PR00237">
    <property type="entry name" value="GPCRRHODOPSN"/>
</dbReference>
<dbReference type="CDD" id="cd00637">
    <property type="entry name" value="7tm_classA_rhodopsin-like"/>
    <property type="match status" value="1"/>
</dbReference>
<keyword evidence="8" id="KW-0807">Transducer</keyword>
<keyword evidence="3 9" id="KW-0812">Transmembrane</keyword>
<evidence type="ECO:0000313" key="12">
    <source>
        <dbReference type="Proteomes" id="UP000507470"/>
    </source>
</evidence>
<dbReference type="PROSITE" id="PS50262">
    <property type="entry name" value="G_PROTEIN_RECEP_F1_2"/>
    <property type="match status" value="1"/>
</dbReference>
<dbReference type="InterPro" id="IPR000276">
    <property type="entry name" value="GPCR_Rhodpsn"/>
</dbReference>
<comment type="subcellular location">
    <subcellularLocation>
        <location evidence="1">Cell membrane</location>
        <topology evidence="1">Multi-pass membrane protein</topology>
    </subcellularLocation>
</comment>
<dbReference type="GO" id="GO:0008528">
    <property type="term" value="F:G protein-coupled peptide receptor activity"/>
    <property type="evidence" value="ECO:0007669"/>
    <property type="project" value="TreeGrafter"/>
</dbReference>
<feature type="transmembrane region" description="Helical" evidence="9">
    <location>
        <begin position="291"/>
        <end position="311"/>
    </location>
</feature>
<protein>
    <submittedName>
        <fullName evidence="11">CCKAR</fullName>
    </submittedName>
</protein>
<feature type="transmembrane region" description="Helical" evidence="9">
    <location>
        <begin position="340"/>
        <end position="359"/>
    </location>
</feature>
<name>A0A6J8CSG4_MYTCO</name>
<dbReference type="Gene3D" id="1.20.1070.10">
    <property type="entry name" value="Rhodopsin 7-helix transmembrane proteins"/>
    <property type="match status" value="1"/>
</dbReference>
<reference evidence="11 12" key="1">
    <citation type="submission" date="2020-06" db="EMBL/GenBank/DDBJ databases">
        <authorList>
            <person name="Li R."/>
            <person name="Bekaert M."/>
        </authorList>
    </citation>
    <scope>NUCLEOTIDE SEQUENCE [LARGE SCALE GENOMIC DNA]</scope>
    <source>
        <strain evidence="12">wild</strain>
    </source>
</reference>
<dbReference type="PANTHER" id="PTHR24230:SF158">
    <property type="entry name" value="G-PROTEIN COUPLED RECEPTORS FAMILY 1 PROFILE DOMAIN-CONTAINING PROTEIN"/>
    <property type="match status" value="1"/>
</dbReference>
<keyword evidence="4 9" id="KW-1133">Transmembrane helix</keyword>
<accession>A0A6J8CSG4</accession>
<dbReference type="Pfam" id="PF00001">
    <property type="entry name" value="7tm_1"/>
    <property type="match status" value="1"/>
</dbReference>
<proteinExistence type="predicted"/>
<evidence type="ECO:0000256" key="6">
    <source>
        <dbReference type="ARBA" id="ARBA00023136"/>
    </source>
</evidence>
<dbReference type="GO" id="GO:0007218">
    <property type="term" value="P:neuropeptide signaling pathway"/>
    <property type="evidence" value="ECO:0007669"/>
    <property type="project" value="TreeGrafter"/>
</dbReference>
<evidence type="ECO:0000256" key="9">
    <source>
        <dbReference type="SAM" id="Phobius"/>
    </source>
</evidence>
<keyword evidence="6 9" id="KW-0472">Membrane</keyword>
<dbReference type="PANTHER" id="PTHR24230">
    <property type="entry name" value="G-PROTEIN COUPLED RECEPTOR"/>
    <property type="match status" value="1"/>
</dbReference>
<feature type="transmembrane region" description="Helical" evidence="9">
    <location>
        <begin position="60"/>
        <end position="82"/>
    </location>
</feature>
<evidence type="ECO:0000256" key="8">
    <source>
        <dbReference type="ARBA" id="ARBA00023224"/>
    </source>
</evidence>
<evidence type="ECO:0000259" key="10">
    <source>
        <dbReference type="PROSITE" id="PS50262"/>
    </source>
</evidence>
<feature type="transmembrane region" description="Helical" evidence="9">
    <location>
        <begin position="190"/>
        <end position="210"/>
    </location>
</feature>
<evidence type="ECO:0000256" key="3">
    <source>
        <dbReference type="ARBA" id="ARBA00022692"/>
    </source>
</evidence>
<feature type="transmembrane region" description="Helical" evidence="9">
    <location>
        <begin position="27"/>
        <end position="48"/>
    </location>
</feature>